<dbReference type="GO" id="GO:0046933">
    <property type="term" value="F:proton-transporting ATP synthase activity, rotational mechanism"/>
    <property type="evidence" value="ECO:0007669"/>
    <property type="project" value="UniProtKB-UniRule"/>
</dbReference>
<dbReference type="GO" id="GO:0045259">
    <property type="term" value="C:proton-transporting ATP synthase complex"/>
    <property type="evidence" value="ECO:0007669"/>
    <property type="project" value="UniProtKB-KW"/>
</dbReference>
<evidence type="ECO:0000256" key="2">
    <source>
        <dbReference type="ARBA" id="ARBA00022448"/>
    </source>
</evidence>
<keyword evidence="10" id="KW-1185">Reference proteome</keyword>
<evidence type="ECO:0000256" key="7">
    <source>
        <dbReference type="ARBA" id="ARBA00023310"/>
    </source>
</evidence>
<evidence type="ECO:0000256" key="8">
    <source>
        <dbReference type="HAMAP-Rule" id="MF_01416"/>
    </source>
</evidence>
<keyword evidence="7 8" id="KW-0066">ATP synthesis</keyword>
<dbReference type="NCBIfam" id="TIGR01145">
    <property type="entry name" value="ATP_synt_delta"/>
    <property type="match status" value="1"/>
</dbReference>
<dbReference type="InterPro" id="IPR020781">
    <property type="entry name" value="ATPase_OSCP/d_CS"/>
</dbReference>
<comment type="similarity">
    <text evidence="8">Belongs to the ATPase delta chain family.</text>
</comment>
<organism evidence="9 10">
    <name type="scientific">Ferruginivarius sediminum</name>
    <dbReference type="NCBI Taxonomy" id="2661937"/>
    <lineage>
        <taxon>Bacteria</taxon>
        <taxon>Pseudomonadati</taxon>
        <taxon>Pseudomonadota</taxon>
        <taxon>Alphaproteobacteria</taxon>
        <taxon>Rhodospirillales</taxon>
        <taxon>Rhodospirillaceae</taxon>
        <taxon>Ferruginivarius</taxon>
    </lineage>
</organism>
<reference evidence="9 10" key="1">
    <citation type="submission" date="2018-07" db="EMBL/GenBank/DDBJ databases">
        <title>Venubactetium sediminum gen. nov., sp. nov., isolated from a marine solar saltern.</title>
        <authorList>
            <person name="Wang S."/>
        </authorList>
    </citation>
    <scope>NUCLEOTIDE SEQUENCE [LARGE SCALE GENOMIC DNA]</scope>
    <source>
        <strain evidence="9 10">WD2A32</strain>
    </source>
</reference>
<keyword evidence="3 8" id="KW-0375">Hydrogen ion transport</keyword>
<comment type="subcellular location">
    <subcellularLocation>
        <location evidence="8">Cell membrane</location>
        <topology evidence="8">Peripheral membrane protein</topology>
    </subcellularLocation>
    <subcellularLocation>
        <location evidence="1">Membrane</location>
    </subcellularLocation>
</comment>
<evidence type="ECO:0000256" key="3">
    <source>
        <dbReference type="ARBA" id="ARBA00022781"/>
    </source>
</evidence>
<accession>A0A369TC68</accession>
<gene>
    <name evidence="8" type="primary">atpH</name>
    <name evidence="9" type="ORF">DRB17_03875</name>
</gene>
<keyword evidence="8" id="KW-1003">Cell membrane</keyword>
<proteinExistence type="inferred from homology"/>
<dbReference type="GO" id="GO:0005886">
    <property type="term" value="C:plasma membrane"/>
    <property type="evidence" value="ECO:0007669"/>
    <property type="project" value="UniProtKB-SubCell"/>
</dbReference>
<dbReference type="Proteomes" id="UP000253941">
    <property type="component" value="Unassembled WGS sequence"/>
</dbReference>
<keyword evidence="6 8" id="KW-0139">CF(1)</keyword>
<dbReference type="Pfam" id="PF00213">
    <property type="entry name" value="OSCP"/>
    <property type="match status" value="1"/>
</dbReference>
<dbReference type="RefSeq" id="WP_114580873.1">
    <property type="nucleotide sequence ID" value="NZ_QPMH01000003.1"/>
</dbReference>
<dbReference type="Gene3D" id="1.10.520.20">
    <property type="entry name" value="N-terminal domain of the delta subunit of the F1F0-ATP synthase"/>
    <property type="match status" value="1"/>
</dbReference>
<comment type="function">
    <text evidence="8">F(1)F(0) ATP synthase produces ATP from ADP in the presence of a proton or sodium gradient. F-type ATPases consist of two structural domains, F(1) containing the extramembraneous catalytic core and F(0) containing the membrane proton channel, linked together by a central stalk and a peripheral stalk. During catalysis, ATP synthesis in the catalytic domain of F(1) is coupled via a rotary mechanism of the central stalk subunits to proton translocation.</text>
</comment>
<dbReference type="PROSITE" id="PS00389">
    <property type="entry name" value="ATPASE_DELTA"/>
    <property type="match status" value="1"/>
</dbReference>
<dbReference type="InterPro" id="IPR000711">
    <property type="entry name" value="ATPase_OSCP/dsu"/>
</dbReference>
<dbReference type="SUPFAM" id="SSF47928">
    <property type="entry name" value="N-terminal domain of the delta subunit of the F1F0-ATP synthase"/>
    <property type="match status" value="1"/>
</dbReference>
<protein>
    <recommendedName>
        <fullName evidence="8">ATP synthase subunit delta</fullName>
    </recommendedName>
    <alternativeName>
        <fullName evidence="8">ATP synthase F(1) sector subunit delta</fullName>
    </alternativeName>
    <alternativeName>
        <fullName evidence="8">F-type ATPase subunit delta</fullName>
        <shortName evidence="8">F-ATPase subunit delta</shortName>
    </alternativeName>
</protein>
<dbReference type="NCBIfam" id="NF004406">
    <property type="entry name" value="PRK05758.3-2"/>
    <property type="match status" value="1"/>
</dbReference>
<dbReference type="EMBL" id="QPMH01000003">
    <property type="protein sequence ID" value="RDD62923.1"/>
    <property type="molecule type" value="Genomic_DNA"/>
</dbReference>
<evidence type="ECO:0000313" key="9">
    <source>
        <dbReference type="EMBL" id="RDD62923.1"/>
    </source>
</evidence>
<comment type="function">
    <text evidence="8">This protein is part of the stalk that links CF(0) to CF(1). It either transmits conformational changes from CF(0) to CF(1) or is implicated in proton conduction.</text>
</comment>
<evidence type="ECO:0000256" key="5">
    <source>
        <dbReference type="ARBA" id="ARBA00023136"/>
    </source>
</evidence>
<dbReference type="AlphaFoldDB" id="A0A369TC68"/>
<keyword evidence="4 8" id="KW-0406">Ion transport</keyword>
<dbReference type="PRINTS" id="PR00125">
    <property type="entry name" value="ATPASEDELTA"/>
</dbReference>
<dbReference type="InterPro" id="IPR026015">
    <property type="entry name" value="ATP_synth_OSCP/delta_N_sf"/>
</dbReference>
<keyword evidence="2 8" id="KW-0813">Transport</keyword>
<keyword evidence="5 8" id="KW-0472">Membrane</keyword>
<evidence type="ECO:0000256" key="6">
    <source>
        <dbReference type="ARBA" id="ARBA00023196"/>
    </source>
</evidence>
<sequence length="186" mass="20264">MAADTRPVSGLAGRYALALLELADDKKKLDTVAEDLRGLKALIDDSEELRRLLRNPLFGRGRQAKAVSAILDKAGVDDVTRNFCLVVTRNGRLFALPEMIEGYLQELARRRGEVTAVVTSAGELSDQQRLQLEKALKTSVGGKVNIESRVDPAIIGGMVVRVGSRMIDNSLRSKLNRLQHAMKGAG</sequence>
<dbReference type="PANTHER" id="PTHR11910">
    <property type="entry name" value="ATP SYNTHASE DELTA CHAIN"/>
    <property type="match status" value="1"/>
</dbReference>
<evidence type="ECO:0000256" key="4">
    <source>
        <dbReference type="ARBA" id="ARBA00023065"/>
    </source>
</evidence>
<comment type="caution">
    <text evidence="9">The sequence shown here is derived from an EMBL/GenBank/DDBJ whole genome shotgun (WGS) entry which is preliminary data.</text>
</comment>
<evidence type="ECO:0000256" key="1">
    <source>
        <dbReference type="ARBA" id="ARBA00004370"/>
    </source>
</evidence>
<evidence type="ECO:0000313" key="10">
    <source>
        <dbReference type="Proteomes" id="UP000253941"/>
    </source>
</evidence>
<dbReference type="HAMAP" id="MF_01416">
    <property type="entry name" value="ATP_synth_delta_bact"/>
    <property type="match status" value="1"/>
</dbReference>
<name>A0A369TC68_9PROT</name>